<evidence type="ECO:0000256" key="1">
    <source>
        <dbReference type="SAM" id="SignalP"/>
    </source>
</evidence>
<keyword evidence="3" id="KW-1185">Reference proteome</keyword>
<proteinExistence type="predicted"/>
<keyword evidence="1" id="KW-0732">Signal</keyword>
<dbReference type="Proteomes" id="UP000803884">
    <property type="component" value="Unassembled WGS sequence"/>
</dbReference>
<evidence type="ECO:0008006" key="4">
    <source>
        <dbReference type="Google" id="ProtNLM"/>
    </source>
</evidence>
<dbReference type="AlphaFoldDB" id="A0AB34KSP8"/>
<dbReference type="PANTHER" id="PTHR35567">
    <property type="entry name" value="MALATE DEHYDROGENASE (AFU_ORTHOLOGUE AFUA_2G13800)"/>
    <property type="match status" value="1"/>
</dbReference>
<accession>A0AB34KSP8</accession>
<dbReference type="PANTHER" id="PTHR35567:SF1">
    <property type="entry name" value="CONSERVED FUNGAL PROTEIN (AFU_ORTHOLOGUE AFUA_1G14230)"/>
    <property type="match status" value="1"/>
</dbReference>
<evidence type="ECO:0000313" key="2">
    <source>
        <dbReference type="EMBL" id="KAL1587850.1"/>
    </source>
</evidence>
<feature type="signal peptide" evidence="1">
    <location>
        <begin position="1"/>
        <end position="16"/>
    </location>
</feature>
<dbReference type="EMBL" id="JAAQHG020000009">
    <property type="protein sequence ID" value="KAL1587850.1"/>
    <property type="molecule type" value="Genomic_DNA"/>
</dbReference>
<comment type="caution">
    <text evidence="2">The sequence shown here is derived from an EMBL/GenBank/DDBJ whole genome shotgun (WGS) entry which is preliminary data.</text>
</comment>
<protein>
    <recommendedName>
        <fullName evidence="4">Malate dehydrogenase</fullName>
    </recommendedName>
</protein>
<evidence type="ECO:0000313" key="3">
    <source>
        <dbReference type="Proteomes" id="UP000803884"/>
    </source>
</evidence>
<dbReference type="RefSeq" id="XP_069230955.1">
    <property type="nucleotide sequence ID" value="XM_069372157.1"/>
</dbReference>
<dbReference type="InterPro" id="IPR021851">
    <property type="entry name" value="DUF3455"/>
</dbReference>
<dbReference type="Pfam" id="PF11937">
    <property type="entry name" value="DUF3455"/>
    <property type="match status" value="1"/>
</dbReference>
<name>A0AB34KSP8_9PEZI</name>
<sequence length="258" mass="27616">MKVSFYTALLASTAIAAPAAHWGQDSRSGDRGMQHRWDGSSYADFNRQWHHGRDSQRGSCDLRNAVMPAAPTPLPPPAAGRVLSHVAIGRGNQNYTCDLSNSTAVPVAAGAVATLFNVSCLAADMPELLARMCPIALDLPVPSSDDTNSPIYQGMSGHHYFTDNTTPFFDLDTGAHAYGRGAFKKGDSTPAPESAVRGPYGEGNGSVAWLRLDAKTTSGQAFQEVYRLNTAGGQPPKTCQGMPETFSVPYAAEYWLFQ</sequence>
<dbReference type="GeneID" id="96004995"/>
<feature type="chain" id="PRO_5044334184" description="Malate dehydrogenase" evidence="1">
    <location>
        <begin position="17"/>
        <end position="258"/>
    </location>
</feature>
<organism evidence="2 3">
    <name type="scientific">Cladosporium halotolerans</name>
    <dbReference type="NCBI Taxonomy" id="1052096"/>
    <lineage>
        <taxon>Eukaryota</taxon>
        <taxon>Fungi</taxon>
        <taxon>Dikarya</taxon>
        <taxon>Ascomycota</taxon>
        <taxon>Pezizomycotina</taxon>
        <taxon>Dothideomycetes</taxon>
        <taxon>Dothideomycetidae</taxon>
        <taxon>Cladosporiales</taxon>
        <taxon>Cladosporiaceae</taxon>
        <taxon>Cladosporium</taxon>
    </lineage>
</organism>
<gene>
    <name evidence="2" type="ORF">WHR41_03551</name>
</gene>
<reference evidence="2 3" key="1">
    <citation type="journal article" date="2020" name="Microbiol. Resour. Announc.">
        <title>Draft Genome Sequence of a Cladosporium Species Isolated from the Mesophotic Ascidian Didemnum maculosum.</title>
        <authorList>
            <person name="Gioti A."/>
            <person name="Siaperas R."/>
            <person name="Nikolaivits E."/>
            <person name="Le Goff G."/>
            <person name="Ouazzani J."/>
            <person name="Kotoulas G."/>
            <person name="Topakas E."/>
        </authorList>
    </citation>
    <scope>NUCLEOTIDE SEQUENCE [LARGE SCALE GENOMIC DNA]</scope>
    <source>
        <strain evidence="2 3">TM138-S3</strain>
    </source>
</reference>